<evidence type="ECO:0000259" key="1">
    <source>
        <dbReference type="Pfam" id="PF19078"/>
    </source>
</evidence>
<gene>
    <name evidence="2" type="ORF">CAG72_02685</name>
</gene>
<protein>
    <recommendedName>
        <fullName evidence="1">Bacterial Ig-like domain-containing protein</fullName>
    </recommendedName>
</protein>
<feature type="domain" description="Bacterial Ig-like" evidence="1">
    <location>
        <begin position="159"/>
        <end position="253"/>
    </location>
</feature>
<dbReference type="AlphaFoldDB" id="A0A7X5ARB8"/>
<reference evidence="2 3" key="1">
    <citation type="submission" date="2017-05" db="EMBL/GenBank/DDBJ databases">
        <title>High clonality and local adaptation shapes Vibrionaceae linages within an endangered oasis.</title>
        <authorList>
            <person name="Vazquez-Rosas-Landa M."/>
        </authorList>
    </citation>
    <scope>NUCLEOTIDE SEQUENCE [LARGE SCALE GENOMIC DNA]</scope>
    <source>
        <strain evidence="2 3">P46_P4S1P180</strain>
    </source>
</reference>
<dbReference type="PANTHER" id="PTHR34677">
    <property type="match status" value="1"/>
</dbReference>
<comment type="caution">
    <text evidence="2">The sequence shown here is derived from an EMBL/GenBank/DDBJ whole genome shotgun (WGS) entry which is preliminary data.</text>
</comment>
<feature type="domain" description="Bacterial Ig-like" evidence="1">
    <location>
        <begin position="355"/>
        <end position="448"/>
    </location>
</feature>
<proteinExistence type="predicted"/>
<accession>A0A7X5ARB8</accession>
<dbReference type="Proteomes" id="UP000465712">
    <property type="component" value="Unassembled WGS sequence"/>
</dbReference>
<dbReference type="InterPro" id="IPR044048">
    <property type="entry name" value="Big_12"/>
</dbReference>
<dbReference type="PANTHER" id="PTHR34677:SF3">
    <property type="entry name" value="BACTERIAL IG-LIKE DOMAIN-CONTAINING PROTEIN"/>
    <property type="match status" value="1"/>
</dbReference>
<organism evidence="2 3">
    <name type="scientific">Photobacterium halotolerans</name>
    <dbReference type="NCBI Taxonomy" id="265726"/>
    <lineage>
        <taxon>Bacteria</taxon>
        <taxon>Pseudomonadati</taxon>
        <taxon>Pseudomonadota</taxon>
        <taxon>Gammaproteobacteria</taxon>
        <taxon>Vibrionales</taxon>
        <taxon>Vibrionaceae</taxon>
        <taxon>Photobacterium</taxon>
    </lineage>
</organism>
<feature type="non-terminal residue" evidence="2">
    <location>
        <position position="474"/>
    </location>
</feature>
<evidence type="ECO:0000313" key="2">
    <source>
        <dbReference type="EMBL" id="NAW64113.1"/>
    </source>
</evidence>
<sequence>MNNGLMMSRLATATRQFFACSDEVSVETLSLHPVKQDIKKWVATLALGLAGSQLLIAGAHAEVTQQTSSQAPVSEPSAISQSASSGLEFDLNAFLAQTQNLNRSVQASKHIVGELSPVNVPNRSAQAGEAMLAAGQCYLYVCTNNNQICSTDADCNDSDTTPPTVSISSNKTALKSGETATITFTLSESSSNFAIGDVAVTGGSLSNFTGSGTTYSATFTPDANSTAGATINIAAGKFTDAAGNNNTAATPETITVDTVLPTVTISSDKPALKQGETATITFTLSESSSDFTVGDVAVTGGSLSNFTGSGTTYSATFTPDANSTAEATINIAANRFTDAAGNNNTAATQTAITVDTVLPTVTISSDKPALKQGETATITFTLSESSSDFAIGDVAVTGGSLSNFTGSGTTYSATFTPDANVTSGTIDIAANRFTDAAGNNNTAATQTAITVDTVLPTVTISSDKPALKQGETAT</sequence>
<dbReference type="EMBL" id="WXWW01000045">
    <property type="protein sequence ID" value="NAW64113.1"/>
    <property type="molecule type" value="Genomic_DNA"/>
</dbReference>
<name>A0A7X5ARB8_9GAMM</name>
<feature type="domain" description="Bacterial Ig-like" evidence="1">
    <location>
        <begin position="257"/>
        <end position="351"/>
    </location>
</feature>
<dbReference type="RefSeq" id="WP_237584063.1">
    <property type="nucleotide sequence ID" value="NZ_WXWW01000045.1"/>
</dbReference>
<evidence type="ECO:0000313" key="3">
    <source>
        <dbReference type="Proteomes" id="UP000465712"/>
    </source>
</evidence>
<dbReference type="Pfam" id="PF19078">
    <property type="entry name" value="Big_12"/>
    <property type="match status" value="3"/>
</dbReference>